<feature type="compositionally biased region" description="Basic and acidic residues" evidence="1">
    <location>
        <begin position="136"/>
        <end position="150"/>
    </location>
</feature>
<keyword evidence="5" id="KW-1185">Reference proteome</keyword>
<dbReference type="EMBL" id="JBHSFO010000003">
    <property type="protein sequence ID" value="MFC4603524.1"/>
    <property type="molecule type" value="Genomic_DNA"/>
</dbReference>
<comment type="caution">
    <text evidence="4">The sequence shown here is derived from an EMBL/GenBank/DDBJ whole genome shotgun (WGS) entry which is preliminary data.</text>
</comment>
<keyword evidence="2" id="KW-0472">Membrane</keyword>
<feature type="transmembrane region" description="Helical" evidence="2">
    <location>
        <begin position="98"/>
        <end position="121"/>
    </location>
</feature>
<sequence length="150" mass="15835">MLDVVNSDVATVNSEHTREVRRDVLVVVTGAALILLSTWLPNKGDEQITGVILIVGMLAYIAGLWAMTTESRSSHWALVALGLFLIAAPILMDRPSGTTTAATTAMVAGVIVAGVGTVGLLRASSSSTTATTGPRHRLDDRQRRPESVTQ</sequence>
<accession>A0ABV9FTE7</accession>
<feature type="domain" description="SPW repeat-containing integral membrane" evidence="3">
    <location>
        <begin position="23"/>
        <end position="116"/>
    </location>
</feature>
<keyword evidence="2" id="KW-1133">Transmembrane helix</keyword>
<protein>
    <recommendedName>
        <fullName evidence="3">SPW repeat-containing integral membrane domain-containing protein</fullName>
    </recommendedName>
</protein>
<feature type="transmembrane region" description="Helical" evidence="2">
    <location>
        <begin position="48"/>
        <end position="67"/>
    </location>
</feature>
<proteinExistence type="predicted"/>
<evidence type="ECO:0000313" key="4">
    <source>
        <dbReference type="EMBL" id="MFC4603524.1"/>
    </source>
</evidence>
<dbReference type="Pfam" id="PF03779">
    <property type="entry name" value="SPW"/>
    <property type="match status" value="1"/>
</dbReference>
<evidence type="ECO:0000313" key="5">
    <source>
        <dbReference type="Proteomes" id="UP001595914"/>
    </source>
</evidence>
<dbReference type="Proteomes" id="UP001595914">
    <property type="component" value="Unassembled WGS sequence"/>
</dbReference>
<keyword evidence="2" id="KW-0812">Transmembrane</keyword>
<feature type="transmembrane region" description="Helical" evidence="2">
    <location>
        <begin position="74"/>
        <end position="92"/>
    </location>
</feature>
<dbReference type="InterPro" id="IPR005530">
    <property type="entry name" value="SPW"/>
</dbReference>
<gene>
    <name evidence="4" type="ORF">ACFO6S_07520</name>
</gene>
<name>A0ABV9FTE7_9NOCA</name>
<feature type="region of interest" description="Disordered" evidence="1">
    <location>
        <begin position="125"/>
        <end position="150"/>
    </location>
</feature>
<evidence type="ECO:0000259" key="3">
    <source>
        <dbReference type="Pfam" id="PF03779"/>
    </source>
</evidence>
<feature type="transmembrane region" description="Helical" evidence="2">
    <location>
        <begin position="24"/>
        <end position="42"/>
    </location>
</feature>
<organism evidence="4 5">
    <name type="scientific">Rhodococcus kronopolitis</name>
    <dbReference type="NCBI Taxonomy" id="1460226"/>
    <lineage>
        <taxon>Bacteria</taxon>
        <taxon>Bacillati</taxon>
        <taxon>Actinomycetota</taxon>
        <taxon>Actinomycetes</taxon>
        <taxon>Mycobacteriales</taxon>
        <taxon>Nocardiaceae</taxon>
        <taxon>Rhodococcus</taxon>
    </lineage>
</organism>
<reference evidence="5" key="1">
    <citation type="journal article" date="2019" name="Int. J. Syst. Evol. Microbiol.">
        <title>The Global Catalogue of Microorganisms (GCM) 10K type strain sequencing project: providing services to taxonomists for standard genome sequencing and annotation.</title>
        <authorList>
            <consortium name="The Broad Institute Genomics Platform"/>
            <consortium name="The Broad Institute Genome Sequencing Center for Infectious Disease"/>
            <person name="Wu L."/>
            <person name="Ma J."/>
        </authorList>
    </citation>
    <scope>NUCLEOTIDE SEQUENCE [LARGE SCALE GENOMIC DNA]</scope>
    <source>
        <strain evidence="5">CCUG 54520</strain>
    </source>
</reference>
<evidence type="ECO:0000256" key="2">
    <source>
        <dbReference type="SAM" id="Phobius"/>
    </source>
</evidence>
<evidence type="ECO:0000256" key="1">
    <source>
        <dbReference type="SAM" id="MobiDB-lite"/>
    </source>
</evidence>